<evidence type="ECO:0000313" key="2">
    <source>
        <dbReference type="Proteomes" id="UP000009096"/>
    </source>
</evidence>
<name>W7MU06_GIBM7</name>
<proteinExistence type="predicted"/>
<dbReference type="Proteomes" id="UP000009096">
    <property type="component" value="Chromosome 11"/>
</dbReference>
<accession>W7MU06</accession>
<organism evidence="1 2">
    <name type="scientific">Gibberella moniliformis (strain M3125 / FGSC 7600)</name>
    <name type="common">Maize ear and stalk rot fungus</name>
    <name type="synonym">Fusarium verticillioides</name>
    <dbReference type="NCBI Taxonomy" id="334819"/>
    <lineage>
        <taxon>Eukaryota</taxon>
        <taxon>Fungi</taxon>
        <taxon>Dikarya</taxon>
        <taxon>Ascomycota</taxon>
        <taxon>Pezizomycotina</taxon>
        <taxon>Sordariomycetes</taxon>
        <taxon>Hypocreomycetidae</taxon>
        <taxon>Hypocreales</taxon>
        <taxon>Nectriaceae</taxon>
        <taxon>Fusarium</taxon>
        <taxon>Fusarium fujikuroi species complex</taxon>
    </lineage>
</organism>
<dbReference type="RefSeq" id="XP_018761154.1">
    <property type="nucleotide sequence ID" value="XM_018906678.1"/>
</dbReference>
<dbReference type="EMBL" id="DS022262">
    <property type="protein sequence ID" value="EWG54963.1"/>
    <property type="molecule type" value="Genomic_DNA"/>
</dbReference>
<dbReference type="KEGG" id="fvr:FVEG_17434"/>
<evidence type="ECO:0000313" key="1">
    <source>
        <dbReference type="EMBL" id="EWG54963.1"/>
    </source>
</evidence>
<reference evidence="1 2" key="1">
    <citation type="journal article" date="2010" name="Nature">
        <title>Comparative genomics reveals mobile pathogenicity chromosomes in Fusarium.</title>
        <authorList>
            <person name="Ma L.J."/>
            <person name="van der Does H.C."/>
            <person name="Borkovich K.A."/>
            <person name="Coleman J.J."/>
            <person name="Daboussi M.J."/>
            <person name="Di Pietro A."/>
            <person name="Dufresne M."/>
            <person name="Freitag M."/>
            <person name="Grabherr M."/>
            <person name="Henrissat B."/>
            <person name="Houterman P.M."/>
            <person name="Kang S."/>
            <person name="Shim W.B."/>
            <person name="Woloshuk C."/>
            <person name="Xie X."/>
            <person name="Xu J.R."/>
            <person name="Antoniw J."/>
            <person name="Baker S.E."/>
            <person name="Bluhm B.H."/>
            <person name="Breakspear A."/>
            <person name="Brown D.W."/>
            <person name="Butchko R.A."/>
            <person name="Chapman S."/>
            <person name="Coulson R."/>
            <person name="Coutinho P.M."/>
            <person name="Danchin E.G."/>
            <person name="Diener A."/>
            <person name="Gale L.R."/>
            <person name="Gardiner D.M."/>
            <person name="Goff S."/>
            <person name="Hammond-Kosack K.E."/>
            <person name="Hilburn K."/>
            <person name="Hua-Van A."/>
            <person name="Jonkers W."/>
            <person name="Kazan K."/>
            <person name="Kodira C.D."/>
            <person name="Koehrsen M."/>
            <person name="Kumar L."/>
            <person name="Lee Y.H."/>
            <person name="Li L."/>
            <person name="Manners J.M."/>
            <person name="Miranda-Saavedra D."/>
            <person name="Mukherjee M."/>
            <person name="Park G."/>
            <person name="Park J."/>
            <person name="Park S.Y."/>
            <person name="Proctor R.H."/>
            <person name="Regev A."/>
            <person name="Ruiz-Roldan M.C."/>
            <person name="Sain D."/>
            <person name="Sakthikumar S."/>
            <person name="Sykes S."/>
            <person name="Schwartz D.C."/>
            <person name="Turgeon B.G."/>
            <person name="Wapinski I."/>
            <person name="Yoder O."/>
            <person name="Young S."/>
            <person name="Zeng Q."/>
            <person name="Zhou S."/>
            <person name="Galagan J."/>
            <person name="Cuomo C.A."/>
            <person name="Kistler H.C."/>
            <person name="Rep M."/>
        </authorList>
    </citation>
    <scope>NUCLEOTIDE SEQUENCE [LARGE SCALE GENOMIC DNA]</scope>
    <source>
        <strain evidence="2">M3125 / FGSC 7600</strain>
    </source>
</reference>
<dbReference type="EMBL" id="CM000588">
    <property type="protein sequence ID" value="EWG54963.1"/>
    <property type="molecule type" value="Genomic_DNA"/>
</dbReference>
<dbReference type="VEuPathDB" id="FungiDB:FVEG_17434"/>
<dbReference type="GeneID" id="30074310"/>
<keyword evidence="2" id="KW-1185">Reference proteome</keyword>
<dbReference type="STRING" id="334819.W7MU06"/>
<dbReference type="AlphaFoldDB" id="W7MU06"/>
<sequence>MPYRLQKQTNGEPAKIQKCTFYSCYRPCDHYKQRYCNRYRNPRQCCTCADSRPLRPDGRYPRYIDGTGWDRNAPRWANYCEGCQRAEKEYDILRSAIVLCEHWRKGFCSGFGVCCMCSDVRPQSHDGLYPLYVDGLGWVYGATRWQFYCEFCKDVHGIEAQGRREGA</sequence>
<gene>
    <name evidence="1" type="ORF">FVEG_17434</name>
</gene>
<protein>
    <submittedName>
        <fullName evidence="1">Uncharacterized protein</fullName>
    </submittedName>
</protein>
<dbReference type="OrthoDB" id="1711136at2759"/>